<protein>
    <submittedName>
        <fullName evidence="5">Polyketide biosynthesis malonyl-ACP decarboxylase PksF</fullName>
    </submittedName>
</protein>
<dbReference type="EMBL" id="BMNH01000024">
    <property type="protein sequence ID" value="GGO78060.1"/>
    <property type="molecule type" value="Genomic_DNA"/>
</dbReference>
<sequence length="417" mass="43903">MRVVVTGMGIVCSIASTVPSFTRALRAGRCGIGPVPDPGDGGPRLAALVKGFRFRDAVAARHRLPEETRRSALRAASRSPRPLQMDLVAAMQAFEQAGLHEAKADPERMGLVVAGHNLSSGYAHDLHPKYEDNPAHLPARFALHFMDTDRVGTLSQVFGIRGEGYTVGGASASGNVGLINAARLVESGAVDVCLVVGAMTDLSPMEKRGLATLGAVAGVEEPHKARCRPFDEDHEGFVPGQGAGCVVLESARSAAARGVTTLAELCGYDLKLDANSLPDPREEGEAKVMVNAMANAGVGARDIDYVNAHATATPSGDLAELAALRRALGDSFGRPWVNSTKGLVGHCMCAAGVVEAIATVVQMRGGFVHPNLNLRHPINDDCRLAPGRLRDADIRYALSNSFGFGGFNTCIVLGRER</sequence>
<dbReference type="SMART" id="SM00825">
    <property type="entry name" value="PKS_KS"/>
    <property type="match status" value="1"/>
</dbReference>
<evidence type="ECO:0000259" key="4">
    <source>
        <dbReference type="PROSITE" id="PS52004"/>
    </source>
</evidence>
<dbReference type="InterPro" id="IPR020841">
    <property type="entry name" value="PKS_Beta-ketoAc_synthase_dom"/>
</dbReference>
<dbReference type="PROSITE" id="PS52004">
    <property type="entry name" value="KS3_2"/>
    <property type="match status" value="1"/>
</dbReference>
<dbReference type="GO" id="GO:0005829">
    <property type="term" value="C:cytosol"/>
    <property type="evidence" value="ECO:0007669"/>
    <property type="project" value="TreeGrafter"/>
</dbReference>
<dbReference type="NCBIfam" id="NF005490">
    <property type="entry name" value="PRK07103.1"/>
    <property type="match status" value="1"/>
</dbReference>
<organism evidence="5 6">
    <name type="scientific">Nonomuraea cavernae</name>
    <dbReference type="NCBI Taxonomy" id="2045107"/>
    <lineage>
        <taxon>Bacteria</taxon>
        <taxon>Bacillati</taxon>
        <taxon>Actinomycetota</taxon>
        <taxon>Actinomycetes</taxon>
        <taxon>Streptosporangiales</taxon>
        <taxon>Streptosporangiaceae</taxon>
        <taxon>Nonomuraea</taxon>
    </lineage>
</organism>
<evidence type="ECO:0000256" key="3">
    <source>
        <dbReference type="RuleBase" id="RU003694"/>
    </source>
</evidence>
<evidence type="ECO:0000313" key="5">
    <source>
        <dbReference type="EMBL" id="GGO78060.1"/>
    </source>
</evidence>
<evidence type="ECO:0000313" key="6">
    <source>
        <dbReference type="Proteomes" id="UP000646523"/>
    </source>
</evidence>
<dbReference type="AlphaFoldDB" id="A0A917Z8P2"/>
<keyword evidence="6" id="KW-1185">Reference proteome</keyword>
<accession>A0A917Z8P2</accession>
<dbReference type="InterPro" id="IPR000794">
    <property type="entry name" value="Beta-ketoacyl_synthase"/>
</dbReference>
<dbReference type="Proteomes" id="UP000646523">
    <property type="component" value="Unassembled WGS sequence"/>
</dbReference>
<proteinExistence type="inferred from homology"/>
<keyword evidence="2 3" id="KW-0808">Transferase</keyword>
<reference evidence="5" key="1">
    <citation type="journal article" date="2014" name="Int. J. Syst. Evol. Microbiol.">
        <title>Complete genome sequence of Corynebacterium casei LMG S-19264T (=DSM 44701T), isolated from a smear-ripened cheese.</title>
        <authorList>
            <consortium name="US DOE Joint Genome Institute (JGI-PGF)"/>
            <person name="Walter F."/>
            <person name="Albersmeier A."/>
            <person name="Kalinowski J."/>
            <person name="Ruckert C."/>
        </authorList>
    </citation>
    <scope>NUCLEOTIDE SEQUENCE</scope>
    <source>
        <strain evidence="5">CGMCC 4.7368</strain>
    </source>
</reference>
<dbReference type="Pfam" id="PF00109">
    <property type="entry name" value="ketoacyl-synt"/>
    <property type="match status" value="1"/>
</dbReference>
<dbReference type="GO" id="GO:0004315">
    <property type="term" value="F:3-oxoacyl-[acyl-carrier-protein] synthase activity"/>
    <property type="evidence" value="ECO:0007669"/>
    <property type="project" value="TreeGrafter"/>
</dbReference>
<dbReference type="InterPro" id="IPR016039">
    <property type="entry name" value="Thiolase-like"/>
</dbReference>
<dbReference type="RefSeq" id="WP_189127481.1">
    <property type="nucleotide sequence ID" value="NZ_BMNH01000024.1"/>
</dbReference>
<comment type="similarity">
    <text evidence="1 3">Belongs to the thiolase-like superfamily. Beta-ketoacyl-ACP synthases family.</text>
</comment>
<dbReference type="PANTHER" id="PTHR11712">
    <property type="entry name" value="POLYKETIDE SYNTHASE-RELATED"/>
    <property type="match status" value="1"/>
</dbReference>
<feature type="domain" description="Ketosynthase family 3 (KS3)" evidence="4">
    <location>
        <begin position="1"/>
        <end position="415"/>
    </location>
</feature>
<dbReference type="GO" id="GO:0006633">
    <property type="term" value="P:fatty acid biosynthetic process"/>
    <property type="evidence" value="ECO:0007669"/>
    <property type="project" value="TreeGrafter"/>
</dbReference>
<evidence type="ECO:0000256" key="1">
    <source>
        <dbReference type="ARBA" id="ARBA00008467"/>
    </source>
</evidence>
<dbReference type="Gene3D" id="3.40.47.10">
    <property type="match status" value="1"/>
</dbReference>
<evidence type="ECO:0000256" key="2">
    <source>
        <dbReference type="ARBA" id="ARBA00022679"/>
    </source>
</evidence>
<reference evidence="5" key="2">
    <citation type="submission" date="2020-09" db="EMBL/GenBank/DDBJ databases">
        <authorList>
            <person name="Sun Q."/>
            <person name="Zhou Y."/>
        </authorList>
    </citation>
    <scope>NUCLEOTIDE SEQUENCE</scope>
    <source>
        <strain evidence="5">CGMCC 4.7368</strain>
    </source>
</reference>
<dbReference type="InterPro" id="IPR014030">
    <property type="entry name" value="Ketoacyl_synth_N"/>
</dbReference>
<comment type="caution">
    <text evidence="5">The sequence shown here is derived from an EMBL/GenBank/DDBJ whole genome shotgun (WGS) entry which is preliminary data.</text>
</comment>
<name>A0A917Z8P2_9ACTN</name>
<dbReference type="Pfam" id="PF02801">
    <property type="entry name" value="Ketoacyl-synt_C"/>
    <property type="match status" value="1"/>
</dbReference>
<dbReference type="SUPFAM" id="SSF53901">
    <property type="entry name" value="Thiolase-like"/>
    <property type="match status" value="2"/>
</dbReference>
<dbReference type="CDD" id="cd00834">
    <property type="entry name" value="KAS_I_II"/>
    <property type="match status" value="1"/>
</dbReference>
<dbReference type="PANTHER" id="PTHR11712:SF336">
    <property type="entry name" value="3-OXOACYL-[ACYL-CARRIER-PROTEIN] SYNTHASE, MITOCHONDRIAL"/>
    <property type="match status" value="1"/>
</dbReference>
<dbReference type="InterPro" id="IPR014031">
    <property type="entry name" value="Ketoacyl_synth_C"/>
</dbReference>
<gene>
    <name evidence="5" type="primary">pksF</name>
    <name evidence="5" type="ORF">GCM10012289_59180</name>
</gene>